<dbReference type="GO" id="GO:0005524">
    <property type="term" value="F:ATP binding"/>
    <property type="evidence" value="ECO:0007669"/>
    <property type="project" value="UniProtKB-KW"/>
</dbReference>
<evidence type="ECO:0000256" key="1">
    <source>
        <dbReference type="ARBA" id="ARBA00022741"/>
    </source>
</evidence>
<comment type="caution">
    <text evidence="7">The sequence shown here is derived from an EMBL/GenBank/DDBJ whole genome shotgun (WGS) entry which is preliminary data.</text>
</comment>
<evidence type="ECO:0000256" key="4">
    <source>
        <dbReference type="ARBA" id="ARBA00022840"/>
    </source>
</evidence>
<organism evidence="7 8">
    <name type="scientific">Aphidius gifuensis</name>
    <name type="common">Parasitoid wasp</name>
    <dbReference type="NCBI Taxonomy" id="684658"/>
    <lineage>
        <taxon>Eukaryota</taxon>
        <taxon>Metazoa</taxon>
        <taxon>Ecdysozoa</taxon>
        <taxon>Arthropoda</taxon>
        <taxon>Hexapoda</taxon>
        <taxon>Insecta</taxon>
        <taxon>Pterygota</taxon>
        <taxon>Neoptera</taxon>
        <taxon>Endopterygota</taxon>
        <taxon>Hymenoptera</taxon>
        <taxon>Apocrita</taxon>
        <taxon>Ichneumonoidea</taxon>
        <taxon>Braconidae</taxon>
        <taxon>Aphidiinae</taxon>
        <taxon>Aphidius</taxon>
    </lineage>
</organism>
<accession>A0A835CTG5</accession>
<dbReference type="GO" id="GO:0043138">
    <property type="term" value="F:3'-5' DNA helicase activity"/>
    <property type="evidence" value="ECO:0007669"/>
    <property type="project" value="UniProtKB-EC"/>
</dbReference>
<sequence>MYNGTSTCQAAINLAFVQLGEYKIVNVISNHAKNRIPNEPSNKEMGFIFLLHDRLIDAELLAIQISSLDPLESKFCLAKVSLAKETSKLSLSLSNTKNEILNSASLSCTGLEFDDWSQELKINDDSNSFYGLPDRVKSLIFKSKKINSLYEWQNQCLNLPSIKNRKNLIYSLPTSGGKTLVAKMLKQIICYKKNSIFILPFISIVHEKIQSMAPYGVDFDFLLEEYAANKGQYPPIKKRKKNSIYICTIEKLHLLGENGGRGACLEVLLTNATIGNLAEIAEFLKADMYVENFRDKICSVDVKEENIFQDCKTVNYPYSKKYAILDPDKIGELVMDVVPNDSCLIFCSTKKNCECLAGLLTHVLFKFSFKKHKEAEKQLLLDALKTESKLCPILAETIKYGVAYHHSGLTTEERKLIEDGFREGVLRVICATSTLAAGKAIYWKSIFLNLSRYEQMIGRAGRAGMGQIGEIEEMLTSKMDDCLSTLHQETDRGINYLILSGILLSLVKTREEIHRLVSFSLSGLQAKKRDINIKEIVDQSIINLVKSNALLIDKKIYNSNFKIEILSQKSLTNNHDDDFTSSNDMTMMSYLELSNLGKVAMKANIDLKTAYILAEDLKTPQKQLILLNDLHLLYFITPYDFSDKFRVDGLVLYDKIMSLPESLMVVSRLLIINEMTVTKLREGVVPKSASVKVVSRFYLTLILYELNNQQPIHIIMISAASFANCIIKFCQEIPEFWAFPDLIKVFTKKLSYECSGELEILMELPTVKAGRARQLYNAGYKTLLSIATADAKEIAEKIRYMPKSSISRIISSAHGSN</sequence>
<feature type="domain" description="Helicase C-terminal" evidence="6">
    <location>
        <begin position="329"/>
        <end position="498"/>
    </location>
</feature>
<dbReference type="InterPro" id="IPR046931">
    <property type="entry name" value="HTH_61"/>
</dbReference>
<dbReference type="Gene3D" id="3.40.50.300">
    <property type="entry name" value="P-loop containing nucleotide triphosphate hydrolases"/>
    <property type="match status" value="2"/>
</dbReference>
<proteinExistence type="predicted"/>
<evidence type="ECO:0000313" key="7">
    <source>
        <dbReference type="EMBL" id="KAF7995969.1"/>
    </source>
</evidence>
<dbReference type="InterPro" id="IPR050474">
    <property type="entry name" value="Hel308_SKI2-like"/>
</dbReference>
<dbReference type="Pfam" id="PF00271">
    <property type="entry name" value="Helicase_C"/>
    <property type="match status" value="1"/>
</dbReference>
<protein>
    <recommendedName>
        <fullName evidence="6">Helicase C-terminal domain-containing protein</fullName>
    </recommendedName>
</protein>
<dbReference type="OrthoDB" id="2320933at2759"/>
<dbReference type="Gene3D" id="1.10.150.20">
    <property type="entry name" value="5' to 3' exonuclease, C-terminal subdomain"/>
    <property type="match status" value="1"/>
</dbReference>
<dbReference type="Pfam" id="PF21099">
    <property type="entry name" value="POLQ_helical"/>
    <property type="match status" value="1"/>
</dbReference>
<evidence type="ECO:0000313" key="8">
    <source>
        <dbReference type="Proteomes" id="UP000639338"/>
    </source>
</evidence>
<evidence type="ECO:0000256" key="2">
    <source>
        <dbReference type="ARBA" id="ARBA00022801"/>
    </source>
</evidence>
<dbReference type="EMBL" id="JACMRX010000002">
    <property type="protein sequence ID" value="KAF7995969.1"/>
    <property type="molecule type" value="Genomic_DNA"/>
</dbReference>
<dbReference type="InterPro" id="IPR001650">
    <property type="entry name" value="Helicase_C-like"/>
</dbReference>
<evidence type="ECO:0000256" key="5">
    <source>
        <dbReference type="ARBA" id="ARBA00048988"/>
    </source>
</evidence>
<reference evidence="7 8" key="1">
    <citation type="submission" date="2020-08" db="EMBL/GenBank/DDBJ databases">
        <title>Aphidius gifuensis genome sequencing and assembly.</title>
        <authorList>
            <person name="Du Z."/>
        </authorList>
    </citation>
    <scope>NUCLEOTIDE SEQUENCE [LARGE SCALE GENOMIC DNA]</scope>
    <source>
        <strain evidence="7">YNYX2018</strain>
        <tissue evidence="7">Adults</tissue>
    </source>
</reference>
<dbReference type="SUPFAM" id="SSF52540">
    <property type="entry name" value="P-loop containing nucleoside triphosphate hydrolases"/>
    <property type="match status" value="2"/>
</dbReference>
<dbReference type="Pfam" id="PF20470">
    <property type="entry name" value="HTH_61"/>
    <property type="match status" value="1"/>
</dbReference>
<keyword evidence="4" id="KW-0067">ATP-binding</keyword>
<gene>
    <name evidence="7" type="ORF">HCN44_007936</name>
</gene>
<name>A0A835CTG5_APHGI</name>
<dbReference type="PROSITE" id="PS51194">
    <property type="entry name" value="HELICASE_CTER"/>
    <property type="match status" value="1"/>
</dbReference>
<dbReference type="InterPro" id="IPR027417">
    <property type="entry name" value="P-loop_NTPase"/>
</dbReference>
<evidence type="ECO:0000259" key="6">
    <source>
        <dbReference type="PROSITE" id="PS51194"/>
    </source>
</evidence>
<dbReference type="PANTHER" id="PTHR47961">
    <property type="entry name" value="DNA POLYMERASE THETA, PUTATIVE (AFU_ORTHOLOGUE AFUA_1G05260)-RELATED"/>
    <property type="match status" value="1"/>
</dbReference>
<dbReference type="InterPro" id="IPR048960">
    <property type="entry name" value="POLQ-like_helical"/>
</dbReference>
<evidence type="ECO:0000256" key="3">
    <source>
        <dbReference type="ARBA" id="ARBA00022806"/>
    </source>
</evidence>
<keyword evidence="2" id="KW-0378">Hydrolase</keyword>
<keyword evidence="8" id="KW-1185">Reference proteome</keyword>
<dbReference type="GO" id="GO:0016787">
    <property type="term" value="F:hydrolase activity"/>
    <property type="evidence" value="ECO:0007669"/>
    <property type="project" value="UniProtKB-KW"/>
</dbReference>
<keyword evidence="3" id="KW-0347">Helicase</keyword>
<dbReference type="SMART" id="SM00490">
    <property type="entry name" value="HELICc"/>
    <property type="match status" value="1"/>
</dbReference>
<comment type="catalytic activity">
    <reaction evidence="5">
        <text>ATP + H2O = ADP + phosphate + H(+)</text>
        <dbReference type="Rhea" id="RHEA:13065"/>
        <dbReference type="ChEBI" id="CHEBI:15377"/>
        <dbReference type="ChEBI" id="CHEBI:15378"/>
        <dbReference type="ChEBI" id="CHEBI:30616"/>
        <dbReference type="ChEBI" id="CHEBI:43474"/>
        <dbReference type="ChEBI" id="CHEBI:456216"/>
        <dbReference type="EC" id="5.6.2.4"/>
    </reaction>
</comment>
<dbReference type="SUPFAM" id="SSF158702">
    <property type="entry name" value="Sec63 N-terminal domain-like"/>
    <property type="match status" value="1"/>
</dbReference>
<dbReference type="AlphaFoldDB" id="A0A835CTG5"/>
<dbReference type="Gene3D" id="1.10.3380.20">
    <property type="match status" value="1"/>
</dbReference>
<dbReference type="Proteomes" id="UP000639338">
    <property type="component" value="Unassembled WGS sequence"/>
</dbReference>
<dbReference type="PANTHER" id="PTHR47961:SF12">
    <property type="entry name" value="HELICASE POLQ-LIKE"/>
    <property type="match status" value="1"/>
</dbReference>
<keyword evidence="1" id="KW-0547">Nucleotide-binding</keyword>